<keyword evidence="17" id="KW-1185">Reference proteome</keyword>
<feature type="chain" id="PRO_5025641059" description="Nuclear membrane fusion protein Kar5" evidence="15">
    <location>
        <begin position="27"/>
        <end position="567"/>
    </location>
</feature>
<keyword evidence="6 14" id="KW-0812">Transmembrane</keyword>
<gene>
    <name evidence="16" type="ORF">EI97DRAFT_468590</name>
</gene>
<keyword evidence="5" id="KW-0415">Karyogamy</keyword>
<feature type="signal peptide" evidence="15">
    <location>
        <begin position="1"/>
        <end position="26"/>
    </location>
</feature>
<keyword evidence="9 14" id="KW-1133">Transmembrane helix</keyword>
<evidence type="ECO:0000256" key="4">
    <source>
        <dbReference type="ARBA" id="ARBA00010473"/>
    </source>
</evidence>
<dbReference type="GO" id="GO:0048288">
    <property type="term" value="P:nuclear membrane fusion involved in karyogamy"/>
    <property type="evidence" value="ECO:0007669"/>
    <property type="project" value="InterPro"/>
</dbReference>
<dbReference type="GO" id="GO:0000742">
    <property type="term" value="P:karyogamy involved in conjugation with cellular fusion"/>
    <property type="evidence" value="ECO:0007669"/>
    <property type="project" value="InterPro"/>
</dbReference>
<keyword evidence="13" id="KW-0175">Coiled coil</keyword>
<comment type="subcellular location">
    <subcellularLocation>
        <location evidence="3">Endoplasmic reticulum membrane</location>
    </subcellularLocation>
    <subcellularLocation>
        <location evidence="2">Nucleus membrane</location>
    </subcellularLocation>
</comment>
<evidence type="ECO:0000256" key="6">
    <source>
        <dbReference type="ARBA" id="ARBA00022692"/>
    </source>
</evidence>
<dbReference type="OrthoDB" id="5311848at2759"/>
<dbReference type="PANTHER" id="PTHR28012:SF1">
    <property type="entry name" value="NUCLEAR FUSION PROTEIN KAR5"/>
    <property type="match status" value="1"/>
</dbReference>
<feature type="transmembrane region" description="Helical" evidence="14">
    <location>
        <begin position="491"/>
        <end position="515"/>
    </location>
</feature>
<dbReference type="PANTHER" id="PTHR28012">
    <property type="entry name" value="NUCLEAR FUSION PROTEIN KAR5"/>
    <property type="match status" value="1"/>
</dbReference>
<dbReference type="AlphaFoldDB" id="A0A6A6JE59"/>
<dbReference type="GeneID" id="54554838"/>
<feature type="transmembrane region" description="Helical" evidence="14">
    <location>
        <begin position="420"/>
        <end position="447"/>
    </location>
</feature>
<proteinExistence type="inferred from homology"/>
<protein>
    <recommendedName>
        <fullName evidence="18">Nuclear membrane fusion protein Kar5</fullName>
    </recommendedName>
</protein>
<feature type="transmembrane region" description="Helical" evidence="14">
    <location>
        <begin position="454"/>
        <end position="471"/>
    </location>
</feature>
<keyword evidence="10 14" id="KW-0472">Membrane</keyword>
<accession>A0A6A6JE59</accession>
<evidence type="ECO:0000256" key="12">
    <source>
        <dbReference type="ARBA" id="ARBA00023242"/>
    </source>
</evidence>
<dbReference type="GO" id="GO:0031965">
    <property type="term" value="C:nuclear membrane"/>
    <property type="evidence" value="ECO:0007669"/>
    <property type="project" value="UniProtKB-SubCell"/>
</dbReference>
<dbReference type="RefSeq" id="XP_033652241.1">
    <property type="nucleotide sequence ID" value="XM_033801663.1"/>
</dbReference>
<evidence type="ECO:0000256" key="7">
    <source>
        <dbReference type="ARBA" id="ARBA00022729"/>
    </source>
</evidence>
<evidence type="ECO:0000256" key="10">
    <source>
        <dbReference type="ARBA" id="ARBA00023136"/>
    </source>
</evidence>
<evidence type="ECO:0000256" key="1">
    <source>
        <dbReference type="ARBA" id="ARBA00003389"/>
    </source>
</evidence>
<sequence length="567" mass="63676">MVLSNTRRRARVWLLILTLYGSPLRATQTPLHSPLASEDWEVKKDLASILKDPPIQQHERLSEALQIIHPIQSGPRCHYQAALNLLNDCKFLESASPDVKVDSEATLQQLETIYAARLAVCELMSANVPIPPDCKVVTPSPEACIKKRSGYTSWFSQAERPNGDRLCYPGSPPPKEFQRCMKALFSQNQSWMSYSNARQNAVVMCHASRDVIEKEKNLSFYKNLGEAVSVMASILEQYNQKIKAWLTEHDALVEKIRASSEHALVDMQEGLSTFDTIRSAFRSFAGMMSHMTESYSQEISKNIEKSKMDMEQHRQELQQHHEEMAEFSLKHAADYRTQLQMGHDAALAALRSYHNAALETLQANHNAAIHKVNEVATTVDNLQIKVQISSDRMEHINQGLVNVNRTVQQLDAATERLPEMLHVLTTVGSIIASPQLWLAGIMCLFGVWKANGRVAGYFVATGGLLYGLLLLDVRTHVGAAWNNLNNNIVRFATTGSPAMLSVILFALFFVLSFVLHLHLRSAYLYVYEDERGEKGVLPSIEMPHQPESQPPRKRGPLSLFKALHLAS</sequence>
<evidence type="ECO:0000256" key="5">
    <source>
        <dbReference type="ARBA" id="ARBA00022459"/>
    </source>
</evidence>
<evidence type="ECO:0008006" key="18">
    <source>
        <dbReference type="Google" id="ProtNLM"/>
    </source>
</evidence>
<keyword evidence="12" id="KW-0539">Nucleus</keyword>
<evidence type="ECO:0000256" key="15">
    <source>
        <dbReference type="SAM" id="SignalP"/>
    </source>
</evidence>
<dbReference type="EMBL" id="ML986501">
    <property type="protein sequence ID" value="KAF2274702.1"/>
    <property type="molecule type" value="Genomic_DNA"/>
</dbReference>
<evidence type="ECO:0000256" key="13">
    <source>
        <dbReference type="SAM" id="Coils"/>
    </source>
</evidence>
<evidence type="ECO:0000256" key="2">
    <source>
        <dbReference type="ARBA" id="ARBA00004126"/>
    </source>
</evidence>
<comment type="similarity">
    <text evidence="4">Belongs to the KAR5 family.</text>
</comment>
<dbReference type="Proteomes" id="UP000800097">
    <property type="component" value="Unassembled WGS sequence"/>
</dbReference>
<keyword evidence="11" id="KW-0325">Glycoprotein</keyword>
<dbReference type="InterPro" id="IPR007292">
    <property type="entry name" value="Nuclear_fusion_Kar5"/>
</dbReference>
<dbReference type="GO" id="GO:0005789">
    <property type="term" value="C:endoplasmic reticulum membrane"/>
    <property type="evidence" value="ECO:0007669"/>
    <property type="project" value="UniProtKB-SubCell"/>
</dbReference>
<name>A0A6A6JE59_WESOR</name>
<evidence type="ECO:0000256" key="3">
    <source>
        <dbReference type="ARBA" id="ARBA00004586"/>
    </source>
</evidence>
<keyword evidence="7 15" id="KW-0732">Signal</keyword>
<reference evidence="16" key="1">
    <citation type="journal article" date="2020" name="Stud. Mycol.">
        <title>101 Dothideomycetes genomes: a test case for predicting lifestyles and emergence of pathogens.</title>
        <authorList>
            <person name="Haridas S."/>
            <person name="Albert R."/>
            <person name="Binder M."/>
            <person name="Bloem J."/>
            <person name="Labutti K."/>
            <person name="Salamov A."/>
            <person name="Andreopoulos B."/>
            <person name="Baker S."/>
            <person name="Barry K."/>
            <person name="Bills G."/>
            <person name="Bluhm B."/>
            <person name="Cannon C."/>
            <person name="Castanera R."/>
            <person name="Culley D."/>
            <person name="Daum C."/>
            <person name="Ezra D."/>
            <person name="Gonzalez J."/>
            <person name="Henrissat B."/>
            <person name="Kuo A."/>
            <person name="Liang C."/>
            <person name="Lipzen A."/>
            <person name="Lutzoni F."/>
            <person name="Magnuson J."/>
            <person name="Mondo S."/>
            <person name="Nolan M."/>
            <person name="Ohm R."/>
            <person name="Pangilinan J."/>
            <person name="Park H.-J."/>
            <person name="Ramirez L."/>
            <person name="Alfaro M."/>
            <person name="Sun H."/>
            <person name="Tritt A."/>
            <person name="Yoshinaga Y."/>
            <person name="Zwiers L.-H."/>
            <person name="Turgeon B."/>
            <person name="Goodwin S."/>
            <person name="Spatafora J."/>
            <person name="Crous P."/>
            <person name="Grigoriev I."/>
        </authorList>
    </citation>
    <scope>NUCLEOTIDE SEQUENCE</scope>
    <source>
        <strain evidence="16">CBS 379.55</strain>
    </source>
</reference>
<comment type="function">
    <text evidence="1">Required for nuclear membrane fusion during karyogamy.</text>
</comment>
<evidence type="ECO:0000256" key="11">
    <source>
        <dbReference type="ARBA" id="ARBA00023180"/>
    </source>
</evidence>
<evidence type="ECO:0000256" key="14">
    <source>
        <dbReference type="SAM" id="Phobius"/>
    </source>
</evidence>
<evidence type="ECO:0000256" key="9">
    <source>
        <dbReference type="ARBA" id="ARBA00022989"/>
    </source>
</evidence>
<evidence type="ECO:0000313" key="17">
    <source>
        <dbReference type="Proteomes" id="UP000800097"/>
    </source>
</evidence>
<keyword evidence="8" id="KW-0256">Endoplasmic reticulum</keyword>
<evidence type="ECO:0000256" key="8">
    <source>
        <dbReference type="ARBA" id="ARBA00022824"/>
    </source>
</evidence>
<feature type="coiled-coil region" evidence="13">
    <location>
        <begin position="296"/>
        <end position="330"/>
    </location>
</feature>
<organism evidence="16 17">
    <name type="scientific">Westerdykella ornata</name>
    <dbReference type="NCBI Taxonomy" id="318751"/>
    <lineage>
        <taxon>Eukaryota</taxon>
        <taxon>Fungi</taxon>
        <taxon>Dikarya</taxon>
        <taxon>Ascomycota</taxon>
        <taxon>Pezizomycotina</taxon>
        <taxon>Dothideomycetes</taxon>
        <taxon>Pleosporomycetidae</taxon>
        <taxon>Pleosporales</taxon>
        <taxon>Sporormiaceae</taxon>
        <taxon>Westerdykella</taxon>
    </lineage>
</organism>
<evidence type="ECO:0000313" key="16">
    <source>
        <dbReference type="EMBL" id="KAF2274702.1"/>
    </source>
</evidence>